<evidence type="ECO:0000313" key="2">
    <source>
        <dbReference type="EMBL" id="AGF85149.1"/>
    </source>
</evidence>
<sequence length="41" mass="4403">MARQSKPSKANPKNLSDEEEVVSGSDDEVQVTKNTKGAAKK</sequence>
<dbReference type="EMBL" id="KC008572">
    <property type="protein sequence ID" value="AGF85149.1"/>
    <property type="molecule type" value="Genomic_DNA"/>
</dbReference>
<gene>
    <name evidence="2" type="ORF">glt_00340</name>
</gene>
<organism evidence="2 3">
    <name type="scientific">Moumouvirus goulette</name>
    <dbReference type="NCBI Taxonomy" id="1247379"/>
    <lineage>
        <taxon>Viruses</taxon>
        <taxon>Varidnaviria</taxon>
        <taxon>Bamfordvirae</taxon>
        <taxon>Nucleocytoviricota</taxon>
        <taxon>Megaviricetes</taxon>
        <taxon>Imitervirales</taxon>
        <taxon>Mimiviridae</taxon>
        <taxon>Megamimivirinae</taxon>
        <taxon>Moumouvirus</taxon>
        <taxon>Moumouvirus goulettemassiliense</taxon>
    </lineage>
</organism>
<accession>M1PB73</accession>
<evidence type="ECO:0000256" key="1">
    <source>
        <dbReference type="SAM" id="MobiDB-lite"/>
    </source>
</evidence>
<protein>
    <submittedName>
        <fullName evidence="2">Low complexity protein</fullName>
    </submittedName>
</protein>
<dbReference type="Proteomes" id="UP000241071">
    <property type="component" value="Segment"/>
</dbReference>
<proteinExistence type="predicted"/>
<feature type="compositionally biased region" description="Polar residues" evidence="1">
    <location>
        <begin position="1"/>
        <end position="14"/>
    </location>
</feature>
<name>M1PB73_9VIRU</name>
<feature type="compositionally biased region" description="Acidic residues" evidence="1">
    <location>
        <begin position="17"/>
        <end position="29"/>
    </location>
</feature>
<evidence type="ECO:0000313" key="3">
    <source>
        <dbReference type="Proteomes" id="UP000241071"/>
    </source>
</evidence>
<keyword evidence="3" id="KW-1185">Reference proteome</keyword>
<reference evidence="2 3" key="1">
    <citation type="submission" date="2012-10" db="EMBL/GenBank/DDBJ databases">
        <title>Complete genome sequence of Moumouvirus goulette.</title>
        <authorList>
            <person name="Fournous G."/>
            <person name="Bougalmi M."/>
            <person name="Colson P."/>
        </authorList>
    </citation>
    <scope>NUCLEOTIDE SEQUENCE [LARGE SCALE GENOMIC DNA]</scope>
</reference>
<feature type="region of interest" description="Disordered" evidence="1">
    <location>
        <begin position="1"/>
        <end position="41"/>
    </location>
</feature>